<dbReference type="PROSITE" id="PS00111">
    <property type="entry name" value="PGLYCERATE_KINASE"/>
    <property type="match status" value="1"/>
</dbReference>
<dbReference type="GO" id="GO:0004618">
    <property type="term" value="F:phosphoglycerate kinase activity"/>
    <property type="evidence" value="ECO:0007669"/>
    <property type="project" value="UniProtKB-UniRule"/>
</dbReference>
<dbReference type="InterPro" id="IPR001576">
    <property type="entry name" value="Phosphoglycerate_kinase"/>
</dbReference>
<reference evidence="16 17" key="1">
    <citation type="submission" date="2020-08" db="EMBL/GenBank/DDBJ databases">
        <title>Edaphobacter telluris sp. nov. and Acidobacterium dinghuensis sp. nov., two acidobacteria isolated from forest soil.</title>
        <authorList>
            <person name="Fu J."/>
            <person name="Qiu L."/>
        </authorList>
    </citation>
    <scope>NUCLEOTIDE SEQUENCE [LARGE SCALE GENOMIC DNA]</scope>
    <source>
        <strain evidence="16">4Y35</strain>
    </source>
</reference>
<dbReference type="PANTHER" id="PTHR11406">
    <property type="entry name" value="PHOSPHOGLYCERATE KINASE"/>
    <property type="match status" value="1"/>
</dbReference>
<evidence type="ECO:0000256" key="10">
    <source>
        <dbReference type="ARBA" id="ARBA00022840"/>
    </source>
</evidence>
<proteinExistence type="inferred from homology"/>
<evidence type="ECO:0000256" key="2">
    <source>
        <dbReference type="ARBA" id="ARBA00004838"/>
    </source>
</evidence>
<evidence type="ECO:0000256" key="1">
    <source>
        <dbReference type="ARBA" id="ARBA00000642"/>
    </source>
</evidence>
<evidence type="ECO:0000313" key="17">
    <source>
        <dbReference type="Proteomes" id="UP000515312"/>
    </source>
</evidence>
<comment type="catalytic activity">
    <reaction evidence="1 12 15">
        <text>(2R)-3-phosphoglycerate + ATP = (2R)-3-phospho-glyceroyl phosphate + ADP</text>
        <dbReference type="Rhea" id="RHEA:14801"/>
        <dbReference type="ChEBI" id="CHEBI:30616"/>
        <dbReference type="ChEBI" id="CHEBI:57604"/>
        <dbReference type="ChEBI" id="CHEBI:58272"/>
        <dbReference type="ChEBI" id="CHEBI:456216"/>
        <dbReference type="EC" id="2.7.2.3"/>
    </reaction>
</comment>
<dbReference type="FunFam" id="3.40.50.1260:FF:000003">
    <property type="entry name" value="Phosphoglycerate kinase"/>
    <property type="match status" value="1"/>
</dbReference>
<keyword evidence="8 12" id="KW-0547">Nucleotide-binding</keyword>
<dbReference type="GO" id="GO:0006094">
    <property type="term" value="P:gluconeogenesis"/>
    <property type="evidence" value="ECO:0007669"/>
    <property type="project" value="TreeGrafter"/>
</dbReference>
<dbReference type="PIRSF" id="PIRSF000724">
    <property type="entry name" value="Pgk"/>
    <property type="match status" value="1"/>
</dbReference>
<comment type="pathway">
    <text evidence="2 12">Carbohydrate degradation; glycolysis; pyruvate from D-glyceraldehyde 3-phosphate: step 2/5.</text>
</comment>
<accession>A0A7G8BMC7</accession>
<dbReference type="CDD" id="cd00318">
    <property type="entry name" value="Phosphoglycerate_kinase"/>
    <property type="match status" value="1"/>
</dbReference>
<keyword evidence="10 12" id="KW-0067">ATP-binding</keyword>
<feature type="binding site" evidence="13">
    <location>
        <position position="38"/>
    </location>
    <ligand>
        <name>(2R)-3-phosphoglycerate</name>
        <dbReference type="ChEBI" id="CHEBI:58272"/>
    </ligand>
</feature>
<comment type="subunit">
    <text evidence="4 12">Monomer.</text>
</comment>
<gene>
    <name evidence="12" type="primary">pgk</name>
    <name evidence="16" type="ORF">H7849_07165</name>
</gene>
<dbReference type="KEGG" id="adin:H7849_07165"/>
<evidence type="ECO:0000256" key="3">
    <source>
        <dbReference type="ARBA" id="ARBA00008982"/>
    </source>
</evidence>
<name>A0A7G8BMC7_9BACT</name>
<dbReference type="GO" id="GO:0043531">
    <property type="term" value="F:ADP binding"/>
    <property type="evidence" value="ECO:0007669"/>
    <property type="project" value="TreeGrafter"/>
</dbReference>
<evidence type="ECO:0000256" key="4">
    <source>
        <dbReference type="ARBA" id="ARBA00011245"/>
    </source>
</evidence>
<keyword evidence="17" id="KW-1185">Reference proteome</keyword>
<dbReference type="UniPathway" id="UPA00109">
    <property type="reaction ID" value="UER00185"/>
</dbReference>
<feature type="binding site" evidence="13">
    <location>
        <position position="159"/>
    </location>
    <ligand>
        <name>(2R)-3-phosphoglycerate</name>
        <dbReference type="ChEBI" id="CHEBI:58272"/>
    </ligand>
</feature>
<dbReference type="GO" id="GO:0006096">
    <property type="term" value="P:glycolytic process"/>
    <property type="evidence" value="ECO:0007669"/>
    <property type="project" value="UniProtKB-UniRule"/>
</dbReference>
<dbReference type="InterPro" id="IPR015911">
    <property type="entry name" value="Phosphoglycerate_kinase_CS"/>
</dbReference>
<evidence type="ECO:0000256" key="13">
    <source>
        <dbReference type="PIRSR" id="PIRSR000724-1"/>
    </source>
</evidence>
<feature type="binding site" evidence="12 13">
    <location>
        <begin position="21"/>
        <end position="23"/>
    </location>
    <ligand>
        <name>substrate</name>
    </ligand>
</feature>
<evidence type="ECO:0000256" key="7">
    <source>
        <dbReference type="ARBA" id="ARBA00022679"/>
    </source>
</evidence>
<dbReference type="Pfam" id="PF00162">
    <property type="entry name" value="PGK"/>
    <property type="match status" value="1"/>
</dbReference>
<sequence length="404" mass="43621">MPKLSIRDLDLQHKHVLMRVDFNVPLTDDGREITDDTRIRETLPTIEYALRHKAKLILASHLGRPKGKVNPKYSLRPVVDRLRVLLDHHLGESVNVAFSPDCIGELATELSRQLESGQVLLLENLRFHAKEEANDPGFAKELASLCELYVNDAFGSAHRAHASTEGITHFVKQSAAGLLMEKELKYMGKALAEPAKPFVAILGGAKVSDKIEVIDHLLSKVDALLIGGGMAYTFLKAKGQEVGKSLVEADKIDIAKEALAKAEAKGVRFLLPVDHILADKFAPDAKTQLFSGTGPFPADWMALDIGPETIRVFSYEIAEARTIVWNGPMGVFEMPAFAVGTTKIAKAVAKNNEAISIIGGGDSVAAVKQAGVADQITHISTGGGASLEFLEGKKLPGVEALTNK</sequence>
<evidence type="ECO:0000256" key="15">
    <source>
        <dbReference type="RuleBase" id="RU000532"/>
    </source>
</evidence>
<evidence type="ECO:0000256" key="6">
    <source>
        <dbReference type="ARBA" id="ARBA00016471"/>
    </source>
</evidence>
<dbReference type="Gene3D" id="3.40.50.1260">
    <property type="entry name" value="Phosphoglycerate kinase, N-terminal domain"/>
    <property type="match status" value="2"/>
</dbReference>
<protein>
    <recommendedName>
        <fullName evidence="6 12">Phosphoglycerate kinase</fullName>
        <ecNumber evidence="5 12">2.7.2.3</ecNumber>
    </recommendedName>
</protein>
<feature type="binding site" evidence="12">
    <location>
        <position position="159"/>
    </location>
    <ligand>
        <name>substrate</name>
    </ligand>
</feature>
<evidence type="ECO:0000313" key="16">
    <source>
        <dbReference type="EMBL" id="QNI33697.1"/>
    </source>
</evidence>
<evidence type="ECO:0000256" key="5">
    <source>
        <dbReference type="ARBA" id="ARBA00013061"/>
    </source>
</evidence>
<dbReference type="RefSeq" id="WP_186745275.1">
    <property type="nucleotide sequence ID" value="NZ_CP060394.1"/>
</dbReference>
<dbReference type="EC" id="2.7.2.3" evidence="5 12"/>
<keyword evidence="7 12" id="KW-0808">Transferase</keyword>
<comment type="similarity">
    <text evidence="3 12 15">Belongs to the phosphoglycerate kinase family.</text>
</comment>
<feature type="binding site" evidence="12 14">
    <location>
        <begin position="360"/>
        <end position="363"/>
    </location>
    <ligand>
        <name>ATP</name>
        <dbReference type="ChEBI" id="CHEBI:30616"/>
    </ligand>
</feature>
<feature type="binding site" evidence="12 14">
    <location>
        <position position="333"/>
    </location>
    <ligand>
        <name>ATP</name>
        <dbReference type="ChEBI" id="CHEBI:30616"/>
    </ligand>
</feature>
<comment type="subcellular location">
    <subcellularLocation>
        <location evidence="12">Cytoplasm</location>
    </subcellularLocation>
</comment>
<dbReference type="InterPro" id="IPR036043">
    <property type="entry name" value="Phosphoglycerate_kinase_sf"/>
</dbReference>
<dbReference type="GO" id="GO:0005524">
    <property type="term" value="F:ATP binding"/>
    <property type="evidence" value="ECO:0007669"/>
    <property type="project" value="UniProtKB-KW"/>
</dbReference>
<feature type="binding site" evidence="12 14">
    <location>
        <position position="210"/>
    </location>
    <ligand>
        <name>ATP</name>
        <dbReference type="ChEBI" id="CHEBI:30616"/>
    </ligand>
</feature>
<dbReference type="GO" id="GO:0005829">
    <property type="term" value="C:cytosol"/>
    <property type="evidence" value="ECO:0007669"/>
    <property type="project" value="TreeGrafter"/>
</dbReference>
<dbReference type="Proteomes" id="UP000515312">
    <property type="component" value="Chromosome"/>
</dbReference>
<evidence type="ECO:0000256" key="11">
    <source>
        <dbReference type="ARBA" id="ARBA00023152"/>
    </source>
</evidence>
<keyword evidence="12" id="KW-0963">Cytoplasm</keyword>
<dbReference type="InterPro" id="IPR015824">
    <property type="entry name" value="Phosphoglycerate_kinase_N"/>
</dbReference>
<evidence type="ECO:0000256" key="14">
    <source>
        <dbReference type="PIRSR" id="PIRSR000724-2"/>
    </source>
</evidence>
<feature type="binding site" evidence="12 13">
    <location>
        <begin position="61"/>
        <end position="64"/>
    </location>
    <ligand>
        <name>substrate</name>
    </ligand>
</feature>
<feature type="binding site" evidence="12">
    <location>
        <position position="38"/>
    </location>
    <ligand>
        <name>substrate</name>
    </ligand>
</feature>
<dbReference type="HAMAP" id="MF_00145">
    <property type="entry name" value="Phosphoglyc_kinase"/>
    <property type="match status" value="1"/>
</dbReference>
<dbReference type="FunFam" id="3.40.50.1260:FF:000006">
    <property type="entry name" value="Phosphoglycerate kinase"/>
    <property type="match status" value="1"/>
</dbReference>
<organism evidence="16 17">
    <name type="scientific">Alloacidobacterium dinghuense</name>
    <dbReference type="NCBI Taxonomy" id="2763107"/>
    <lineage>
        <taxon>Bacteria</taxon>
        <taxon>Pseudomonadati</taxon>
        <taxon>Acidobacteriota</taxon>
        <taxon>Terriglobia</taxon>
        <taxon>Terriglobales</taxon>
        <taxon>Acidobacteriaceae</taxon>
        <taxon>Alloacidobacterium</taxon>
    </lineage>
</organism>
<dbReference type="PANTHER" id="PTHR11406:SF23">
    <property type="entry name" value="PHOSPHOGLYCERATE KINASE 1, CHLOROPLASTIC-RELATED"/>
    <property type="match status" value="1"/>
</dbReference>
<dbReference type="PRINTS" id="PR00477">
    <property type="entry name" value="PHGLYCKINASE"/>
</dbReference>
<dbReference type="AlphaFoldDB" id="A0A7G8BMC7"/>
<feature type="binding site" evidence="12">
    <location>
        <position position="126"/>
    </location>
    <ligand>
        <name>substrate</name>
    </ligand>
</feature>
<evidence type="ECO:0000256" key="12">
    <source>
        <dbReference type="HAMAP-Rule" id="MF_00145"/>
    </source>
</evidence>
<evidence type="ECO:0000256" key="9">
    <source>
        <dbReference type="ARBA" id="ARBA00022777"/>
    </source>
</evidence>
<evidence type="ECO:0000256" key="8">
    <source>
        <dbReference type="ARBA" id="ARBA00022741"/>
    </source>
</evidence>
<keyword evidence="11 12" id="KW-0324">Glycolysis</keyword>
<comment type="caution">
    <text evidence="12">Lacks conserved residue(s) required for the propagation of feature annotation.</text>
</comment>
<feature type="binding site" evidence="13">
    <location>
        <position position="126"/>
    </location>
    <ligand>
        <name>(2R)-3-phosphoglycerate</name>
        <dbReference type="ChEBI" id="CHEBI:58272"/>
    </ligand>
</feature>
<dbReference type="EMBL" id="CP060394">
    <property type="protein sequence ID" value="QNI33697.1"/>
    <property type="molecule type" value="Genomic_DNA"/>
</dbReference>
<keyword evidence="9 12" id="KW-0418">Kinase</keyword>
<dbReference type="SUPFAM" id="SSF53748">
    <property type="entry name" value="Phosphoglycerate kinase"/>
    <property type="match status" value="1"/>
</dbReference>